<accession>A0A2P6N0I6</accession>
<evidence type="ECO:0000256" key="5">
    <source>
        <dbReference type="ARBA" id="ARBA00023136"/>
    </source>
</evidence>
<feature type="transmembrane region" description="Helical" evidence="6">
    <location>
        <begin position="46"/>
        <end position="65"/>
    </location>
</feature>
<comment type="caution">
    <text evidence="8">The sequence shown here is derived from an EMBL/GenBank/DDBJ whole genome shotgun (WGS) entry which is preliminary data.</text>
</comment>
<feature type="transmembrane region" description="Helical" evidence="6">
    <location>
        <begin position="125"/>
        <end position="145"/>
    </location>
</feature>
<dbReference type="PANTHER" id="PTHR31142">
    <property type="entry name" value="TOBAMOVIRUS MULTIPLICATION PROTEIN 1-LIKE ISOFORM X1"/>
    <property type="match status" value="1"/>
</dbReference>
<evidence type="ECO:0000313" key="9">
    <source>
        <dbReference type="Proteomes" id="UP000241769"/>
    </source>
</evidence>
<feature type="transmembrane region" description="Helical" evidence="6">
    <location>
        <begin position="228"/>
        <end position="245"/>
    </location>
</feature>
<feature type="transmembrane region" description="Helical" evidence="6">
    <location>
        <begin position="204"/>
        <end position="222"/>
    </location>
</feature>
<dbReference type="Pfam" id="PF06454">
    <property type="entry name" value="THH1_TOM1-3_dom"/>
    <property type="match status" value="1"/>
</dbReference>
<evidence type="ECO:0000256" key="3">
    <source>
        <dbReference type="ARBA" id="ARBA00022692"/>
    </source>
</evidence>
<feature type="transmembrane region" description="Helical" evidence="6">
    <location>
        <begin position="157"/>
        <end position="184"/>
    </location>
</feature>
<dbReference type="EMBL" id="MDYQ01000264">
    <property type="protein sequence ID" value="PRP77444.1"/>
    <property type="molecule type" value="Genomic_DNA"/>
</dbReference>
<evidence type="ECO:0000313" key="8">
    <source>
        <dbReference type="EMBL" id="PRP77444.1"/>
    </source>
</evidence>
<evidence type="ECO:0000256" key="4">
    <source>
        <dbReference type="ARBA" id="ARBA00022989"/>
    </source>
</evidence>
<dbReference type="InterPro" id="IPR009457">
    <property type="entry name" value="THH1/TOM1/TOM3_dom"/>
</dbReference>
<proteinExistence type="inferred from homology"/>
<name>A0A2P6N0I6_9EUKA</name>
<evidence type="ECO:0000259" key="7">
    <source>
        <dbReference type="Pfam" id="PF06454"/>
    </source>
</evidence>
<keyword evidence="4 6" id="KW-1133">Transmembrane helix</keyword>
<feature type="domain" description="THH1/TOM1/TOM3" evidence="7">
    <location>
        <begin position="9"/>
        <end position="245"/>
    </location>
</feature>
<evidence type="ECO:0000256" key="6">
    <source>
        <dbReference type="SAM" id="Phobius"/>
    </source>
</evidence>
<feature type="transmembrane region" description="Helical" evidence="6">
    <location>
        <begin position="85"/>
        <end position="105"/>
    </location>
</feature>
<dbReference type="OrthoDB" id="19798at2759"/>
<dbReference type="InParanoid" id="A0A2P6N0I6"/>
<gene>
    <name evidence="8" type="ORF">PROFUN_14332</name>
</gene>
<dbReference type="PANTHER" id="PTHR31142:SF3">
    <property type="entry name" value="THH1_TOM1_TOM3 DOMAIN-CONTAINING PROTEIN"/>
    <property type="match status" value="1"/>
</dbReference>
<protein>
    <submittedName>
        <fullName evidence="8">Putative virion binding protein</fullName>
    </submittedName>
</protein>
<evidence type="ECO:0000256" key="1">
    <source>
        <dbReference type="ARBA" id="ARBA00004127"/>
    </source>
</evidence>
<comment type="subcellular location">
    <subcellularLocation>
        <location evidence="1">Endomembrane system</location>
        <topology evidence="1">Multi-pass membrane protein</topology>
    </subcellularLocation>
</comment>
<dbReference type="AlphaFoldDB" id="A0A2P6N0I6"/>
<keyword evidence="9" id="KW-1185">Reference proteome</keyword>
<keyword evidence="3 6" id="KW-0812">Transmembrane</keyword>
<reference evidence="8 9" key="1">
    <citation type="journal article" date="2018" name="Genome Biol. Evol.">
        <title>Multiple Roots of Fruiting Body Formation in Amoebozoa.</title>
        <authorList>
            <person name="Hillmann F."/>
            <person name="Forbes G."/>
            <person name="Novohradska S."/>
            <person name="Ferling I."/>
            <person name="Riege K."/>
            <person name="Groth M."/>
            <person name="Westermann M."/>
            <person name="Marz M."/>
            <person name="Spaller T."/>
            <person name="Winckler T."/>
            <person name="Schaap P."/>
            <person name="Glockner G."/>
        </authorList>
    </citation>
    <scope>NUCLEOTIDE SEQUENCE [LARGE SCALE GENOMIC DNA]</scope>
    <source>
        <strain evidence="8 9">Jena</strain>
    </source>
</reference>
<feature type="transmembrane region" description="Helical" evidence="6">
    <location>
        <begin position="12"/>
        <end position="34"/>
    </location>
</feature>
<evidence type="ECO:0000256" key="2">
    <source>
        <dbReference type="ARBA" id="ARBA00006779"/>
    </source>
</evidence>
<dbReference type="InterPro" id="IPR040226">
    <property type="entry name" value="THH1/TOM1/TOM3"/>
</dbReference>
<dbReference type="GO" id="GO:0012505">
    <property type="term" value="C:endomembrane system"/>
    <property type="evidence" value="ECO:0007669"/>
    <property type="project" value="UniProtKB-SubCell"/>
</dbReference>
<dbReference type="Proteomes" id="UP000241769">
    <property type="component" value="Unassembled WGS sequence"/>
</dbReference>
<sequence length="263" mass="29820">MGAEVGEHVIYNLILGFYGFLALITVVQLLRILWNVKDLQWTTQKLFLFLTFLTCSMRIAFFILVAQRDTNLFMVNPARTPIISVLDTLPVLLFFTTYTLLILFWAEIISVARSQPQAERTKSRWIFGIVNLLAYLGVAALYITLVTISRSHHTIDIIINVFIALIVIAAAFGFLYYGGTLFFILKEFPVNSPERSSKLKEVGYITAVSSVFFGIRAVLQMIGAASKSIDLSLAFVFVYYFLAEIPRGQVRLERQPLINEEKV</sequence>
<organism evidence="8 9">
    <name type="scientific">Planoprotostelium fungivorum</name>
    <dbReference type="NCBI Taxonomy" id="1890364"/>
    <lineage>
        <taxon>Eukaryota</taxon>
        <taxon>Amoebozoa</taxon>
        <taxon>Evosea</taxon>
        <taxon>Variosea</taxon>
        <taxon>Cavosteliida</taxon>
        <taxon>Cavosteliaceae</taxon>
        <taxon>Planoprotostelium</taxon>
    </lineage>
</organism>
<keyword evidence="5 6" id="KW-0472">Membrane</keyword>
<comment type="similarity">
    <text evidence="2">Belongs to the plant tobamovirus multiplication TOM1 protein family.</text>
</comment>